<dbReference type="AlphaFoldDB" id="G0U8E9"/>
<dbReference type="EMBL" id="HE573027">
    <property type="protein sequence ID" value="CCC53873.1"/>
    <property type="molecule type" value="Genomic_DNA"/>
</dbReference>
<dbReference type="VEuPathDB" id="TriTrypDB:TvY486_1113570"/>
<protein>
    <submittedName>
        <fullName evidence="1">Uncharacterized protein</fullName>
    </submittedName>
</protein>
<sequence>MAAPVKQARFATTEPCTVANNNDGSSGFVGSNAVGVADGQNEQPVDMFVAYFEAALDEELRERKIATTFRDCFEKMSSPYSFIRTEGLCLALQWLCDVTVGSGEEAMASNGSGGSASAPHMPYDAIRSSVMATGRGNAQEDGPAANAKSCQSELWNRVQRALRGAQYITSVFHCVLVPRLEGGGRPCYSSWGPLHVELSEEEALMWSTLRHAQPLSSMKALFTCESSKEKRKPLNVALTEVTYHEQELALRLLQGLSLTVYDQRKEIARGRLIPFAIEVWQCCLQHIKALYSQHRRHATTNRVHKVANLSGTVSPNELGKAAVTTSENDSPVHLECGLETVVIATIDAVEALCHYNPLALTRIVQQNGVPSLLELGLLPYAPRDIRCAVFDTISVLMQEVAPFRCAVAAGAAGIAAARVDEDKLMHTMVQNAMSDTTNSKCGAPLPYLMDRASASKFDSAVREWFSQHGLSHVVSAVMELRDVRGTPIAASTIQKNEAARIIQREGQLRERKLHALLEAVDGRRAAL</sequence>
<organism evidence="1">
    <name type="scientific">Trypanosoma vivax (strain Y486)</name>
    <dbReference type="NCBI Taxonomy" id="1055687"/>
    <lineage>
        <taxon>Eukaryota</taxon>
        <taxon>Discoba</taxon>
        <taxon>Euglenozoa</taxon>
        <taxon>Kinetoplastea</taxon>
        <taxon>Metakinetoplastina</taxon>
        <taxon>Trypanosomatida</taxon>
        <taxon>Trypanosomatidae</taxon>
        <taxon>Trypanosoma</taxon>
        <taxon>Duttonella</taxon>
    </lineage>
</organism>
<accession>G0U8E9</accession>
<reference evidence="1" key="1">
    <citation type="journal article" date="2012" name="Proc. Natl. Acad. Sci. U.S.A.">
        <title>Antigenic diversity is generated by distinct evolutionary mechanisms in African trypanosome species.</title>
        <authorList>
            <person name="Jackson A.P."/>
            <person name="Berry A."/>
            <person name="Aslett M."/>
            <person name="Allison H.C."/>
            <person name="Burton P."/>
            <person name="Vavrova-Anderson J."/>
            <person name="Brown R."/>
            <person name="Browne H."/>
            <person name="Corton N."/>
            <person name="Hauser H."/>
            <person name="Gamble J."/>
            <person name="Gilderthorp R."/>
            <person name="Marcello L."/>
            <person name="McQuillan J."/>
            <person name="Otto T.D."/>
            <person name="Quail M.A."/>
            <person name="Sanders M.J."/>
            <person name="van Tonder A."/>
            <person name="Ginger M.L."/>
            <person name="Field M.C."/>
            <person name="Barry J.D."/>
            <person name="Hertz-Fowler C."/>
            <person name="Berriman M."/>
        </authorList>
    </citation>
    <scope>NUCLEOTIDE SEQUENCE</scope>
    <source>
        <strain evidence="1">Y486</strain>
    </source>
</reference>
<name>G0U8E9_TRYVY</name>
<proteinExistence type="predicted"/>
<dbReference type="OMA" id="FQCMRSH"/>
<gene>
    <name evidence="1" type="ORF">TVY486_1113570</name>
</gene>
<evidence type="ECO:0000313" key="1">
    <source>
        <dbReference type="EMBL" id="CCC53873.1"/>
    </source>
</evidence>